<protein>
    <submittedName>
        <fullName evidence="2">Uncharacterized protein</fullName>
    </submittedName>
</protein>
<dbReference type="AlphaFoldDB" id="A0A834Y2Z6"/>
<comment type="caution">
    <text evidence="2">The sequence shown here is derived from an EMBL/GenBank/DDBJ whole genome shotgun (WGS) entry which is preliminary data.</text>
</comment>
<gene>
    <name evidence="2" type="ORF">HCN44_009980</name>
</gene>
<sequence>MNQQNSLKHESRNIQESNDIKRRRCDDDITVLKTSGSQINQESSSSSSSIINQKQWKTMENAIHINNNCPYIHRNLWNNMISNNETNNENINKNIGIYSSFYKVNNKIHWIENPSKVYKIDGYEATSIYFVDESMINKQVNKIPSSHATISMKKIDKKNSDINKQLTTNDNSKLLPSYCPYNCSSFSYKNLMEYARHFVMIHHYPIIYYDQLFRLFFDLKSDWLFNLSDNFMTRYIVKFMIEDNKYFLLELWTDNSKRYIQLYDFTYNELSSYQYDIRSTNGPLITESMIPIDRLQVSSNPTYREINSMDSIVLCITDLTRKVNYIDNSFIRRENCPLCHNNHIVPSCDYFFILNNMIRSVILNDKSDIKDVYDPLDYKIAKFQLYKRYNAIRLNFHYPN</sequence>
<feature type="region of interest" description="Disordered" evidence="1">
    <location>
        <begin position="1"/>
        <end position="20"/>
    </location>
</feature>
<organism evidence="2 3">
    <name type="scientific">Aphidius gifuensis</name>
    <name type="common">Parasitoid wasp</name>
    <dbReference type="NCBI Taxonomy" id="684658"/>
    <lineage>
        <taxon>Eukaryota</taxon>
        <taxon>Metazoa</taxon>
        <taxon>Ecdysozoa</taxon>
        <taxon>Arthropoda</taxon>
        <taxon>Hexapoda</taxon>
        <taxon>Insecta</taxon>
        <taxon>Pterygota</taxon>
        <taxon>Neoptera</taxon>
        <taxon>Endopterygota</taxon>
        <taxon>Hymenoptera</taxon>
        <taxon>Apocrita</taxon>
        <taxon>Ichneumonoidea</taxon>
        <taxon>Braconidae</taxon>
        <taxon>Aphidiinae</taxon>
        <taxon>Aphidius</taxon>
    </lineage>
</organism>
<reference evidence="2 3" key="1">
    <citation type="submission" date="2020-08" db="EMBL/GenBank/DDBJ databases">
        <title>Aphidius gifuensis genome sequencing and assembly.</title>
        <authorList>
            <person name="Du Z."/>
        </authorList>
    </citation>
    <scope>NUCLEOTIDE SEQUENCE [LARGE SCALE GENOMIC DNA]</scope>
    <source>
        <strain evidence="2">YNYX2018</strain>
        <tissue evidence="2">Adults</tissue>
    </source>
</reference>
<evidence type="ECO:0000313" key="2">
    <source>
        <dbReference type="EMBL" id="KAF7996099.1"/>
    </source>
</evidence>
<dbReference type="Proteomes" id="UP000639338">
    <property type="component" value="Unassembled WGS sequence"/>
</dbReference>
<evidence type="ECO:0000313" key="3">
    <source>
        <dbReference type="Proteomes" id="UP000639338"/>
    </source>
</evidence>
<evidence type="ECO:0000256" key="1">
    <source>
        <dbReference type="SAM" id="MobiDB-lite"/>
    </source>
</evidence>
<dbReference type="EMBL" id="JACMRX010000002">
    <property type="protein sequence ID" value="KAF7996099.1"/>
    <property type="molecule type" value="Genomic_DNA"/>
</dbReference>
<name>A0A834Y2Z6_APHGI</name>
<keyword evidence="3" id="KW-1185">Reference proteome</keyword>
<accession>A0A834Y2Z6</accession>
<feature type="compositionally biased region" description="Basic and acidic residues" evidence="1">
    <location>
        <begin position="7"/>
        <end position="20"/>
    </location>
</feature>
<proteinExistence type="predicted"/>